<dbReference type="PANTHER" id="PTHR42708">
    <property type="entry name" value="ATP/GTP-BINDING PROTEIN-RELATED"/>
    <property type="match status" value="1"/>
</dbReference>
<protein>
    <submittedName>
        <fullName evidence="5">ATP/GTP-binding protein</fullName>
    </submittedName>
</protein>
<sequence length="179" mass="19828">MDDYKVLFIGRSGSAKTTAINSASQINVVSTDVAMSFMASDEKKETTVGLDYGDLLVEDRAGQCRLRLYGVPGQSRFSFSWEILQQGCSGLILMIDATDKFAIEDIHYYTTATSSDCERIMLPTVIAVVKSDLLNLEALSKLKEAIQKENILSPILWIDARNKDAVVSVLSVLLKQIRR</sequence>
<evidence type="ECO:0000256" key="3">
    <source>
        <dbReference type="ARBA" id="ARBA00022801"/>
    </source>
</evidence>
<dbReference type="CDD" id="cd00882">
    <property type="entry name" value="Ras_like_GTPase"/>
    <property type="match status" value="1"/>
</dbReference>
<keyword evidence="6" id="KW-1185">Reference proteome</keyword>
<dbReference type="Gene3D" id="3.40.50.300">
    <property type="entry name" value="P-loop containing nucleotide triphosphate hydrolases"/>
    <property type="match status" value="1"/>
</dbReference>
<comment type="caution">
    <text evidence="5">The sequence shown here is derived from an EMBL/GenBank/DDBJ whole genome shotgun (WGS) entry which is preliminary data.</text>
</comment>
<organism evidence="5 6">
    <name type="scientific">Citrobacter meridianamericanus</name>
    <dbReference type="NCBI Taxonomy" id="2894201"/>
    <lineage>
        <taxon>Bacteria</taxon>
        <taxon>Pseudomonadati</taxon>
        <taxon>Pseudomonadota</taxon>
        <taxon>Gammaproteobacteria</taxon>
        <taxon>Enterobacterales</taxon>
        <taxon>Enterobacteriaceae</taxon>
        <taxon>Citrobacter</taxon>
    </lineage>
</organism>
<dbReference type="SUPFAM" id="SSF52540">
    <property type="entry name" value="P-loop containing nucleoside triphosphate hydrolases"/>
    <property type="match status" value="1"/>
</dbReference>
<dbReference type="InterPro" id="IPR027417">
    <property type="entry name" value="P-loop_NTPase"/>
</dbReference>
<accession>A0ABT1B4A8</accession>
<keyword evidence="3" id="KW-0378">Hydrolase</keyword>
<keyword evidence="2" id="KW-0547">Nucleotide-binding</keyword>
<proteinExistence type="inferred from homology"/>
<dbReference type="Pfam" id="PF03029">
    <property type="entry name" value="ATP_bind_1"/>
    <property type="match status" value="1"/>
</dbReference>
<dbReference type="Proteomes" id="UP001139290">
    <property type="component" value="Unassembled WGS sequence"/>
</dbReference>
<dbReference type="PANTHER" id="PTHR42708:SF1">
    <property type="entry name" value="GLIDING MOTILITY PROTEIN MGLA"/>
    <property type="match status" value="1"/>
</dbReference>
<dbReference type="EMBL" id="JAJJVQ010000001">
    <property type="protein sequence ID" value="MCO5780348.1"/>
    <property type="molecule type" value="Genomic_DNA"/>
</dbReference>
<gene>
    <name evidence="5" type="ORF">LOD26_03240</name>
</gene>
<reference evidence="5" key="1">
    <citation type="submission" date="2021-11" db="EMBL/GenBank/DDBJ databases">
        <title>Citrobacter meridianamericanus sp. nov. isolated from soil.</title>
        <authorList>
            <person name="Furlan J.P.R."/>
            <person name="Stehling E.G."/>
        </authorList>
    </citation>
    <scope>NUCLEOTIDE SEQUENCE</scope>
    <source>
        <strain evidence="5">BR102</strain>
    </source>
</reference>
<dbReference type="RefSeq" id="WP_151224782.1">
    <property type="nucleotide sequence ID" value="NZ_CP101036.1"/>
</dbReference>
<evidence type="ECO:0000256" key="1">
    <source>
        <dbReference type="ARBA" id="ARBA00005290"/>
    </source>
</evidence>
<evidence type="ECO:0000313" key="5">
    <source>
        <dbReference type="EMBL" id="MCO5780348.1"/>
    </source>
</evidence>
<comment type="similarity">
    <text evidence="1">Belongs to the GPN-loop GTPase family.</text>
</comment>
<evidence type="ECO:0000256" key="2">
    <source>
        <dbReference type="ARBA" id="ARBA00022741"/>
    </source>
</evidence>
<evidence type="ECO:0000256" key="4">
    <source>
        <dbReference type="ARBA" id="ARBA00023134"/>
    </source>
</evidence>
<name>A0ABT1B4A8_9ENTR</name>
<dbReference type="InterPro" id="IPR052705">
    <property type="entry name" value="Gliding_Motility_GTPase"/>
</dbReference>
<evidence type="ECO:0000313" key="6">
    <source>
        <dbReference type="Proteomes" id="UP001139290"/>
    </source>
</evidence>
<dbReference type="InterPro" id="IPR004130">
    <property type="entry name" value="Gpn"/>
</dbReference>
<keyword evidence="4" id="KW-0342">GTP-binding</keyword>